<dbReference type="EMBL" id="VSSQ01022163">
    <property type="protein sequence ID" value="MPM68268.1"/>
    <property type="molecule type" value="Genomic_DNA"/>
</dbReference>
<sequence>MTDEIKIIHIGHALIRLHAFKVDAALQKQILNAFFFVLGRPPANKVVQRCVCAQYIGLRVVDDAFLPEQLAVCIIN</sequence>
<comment type="caution">
    <text evidence="1">The sequence shown here is derived from an EMBL/GenBank/DDBJ whole genome shotgun (WGS) entry which is preliminary data.</text>
</comment>
<evidence type="ECO:0000313" key="1">
    <source>
        <dbReference type="EMBL" id="MPM68268.1"/>
    </source>
</evidence>
<protein>
    <submittedName>
        <fullName evidence="1">Uncharacterized protein</fullName>
    </submittedName>
</protein>
<proteinExistence type="predicted"/>
<reference evidence="1" key="1">
    <citation type="submission" date="2019-08" db="EMBL/GenBank/DDBJ databases">
        <authorList>
            <person name="Kucharzyk K."/>
            <person name="Murdoch R.W."/>
            <person name="Higgins S."/>
            <person name="Loffler F."/>
        </authorList>
    </citation>
    <scope>NUCLEOTIDE SEQUENCE</scope>
</reference>
<name>A0A645BT67_9ZZZZ</name>
<accession>A0A645BT67</accession>
<organism evidence="1">
    <name type="scientific">bioreactor metagenome</name>
    <dbReference type="NCBI Taxonomy" id="1076179"/>
    <lineage>
        <taxon>unclassified sequences</taxon>
        <taxon>metagenomes</taxon>
        <taxon>ecological metagenomes</taxon>
    </lineage>
</organism>
<dbReference type="AlphaFoldDB" id="A0A645BT67"/>
<gene>
    <name evidence="1" type="ORF">SDC9_115199</name>
</gene>